<dbReference type="InterPro" id="IPR038156">
    <property type="entry name" value="PCS_N_sf"/>
</dbReference>
<dbReference type="EC" id="2.3.2.15" evidence="1"/>
<protein>
    <recommendedName>
        <fullName evidence="1">glutathione gamma-glutamylcysteinyltransferase</fullName>
        <ecNumber evidence="1">2.3.2.15</ecNumber>
    </recommendedName>
</protein>
<dbReference type="GO" id="GO:0016756">
    <property type="term" value="F:glutathione gamma-glutamylcysteinyltransferase activity"/>
    <property type="evidence" value="ECO:0007669"/>
    <property type="project" value="UniProtKB-EC"/>
</dbReference>
<sequence length="494" mass="54636">MKSLSSATSTTKSFTNLLLEQCYHQKNYSNRRITTVTTNRSLSLKPTTAATASPAASIVTCQSLSSPSHSFPIQKKRFSSSMTTMMNSRQKQQERCVSSSASSPSSSPFSSSAAIIPDFEEEDDHNQNRVDHCKTCTCENALSSSSSSSSQPLPPPLPPPVYSFHKRVLPPNLTSFSSPKGQTLFLQSLQSLHANSYFPLSEQFINQSDPAYCGITTLCMICNAMCIDPNIRWKGGWRWFGDEDFMLDLCCLEKERVKRVGVCMEEFVMLGRCHGVRIDMKRPDTFCNGSSSGGDNGTREERRNDLDQFRKDVIQMVQNPPSPMTNNHAIDATNTTTTTNGGYLVVSFERASLSQTGGGHFSPIAAYHPQTDSVLVLDVARFKYSPYWVSLADLYESMKPTDESTGLSRGWFLLYPPPIDTKGIVEKIVGSGGGGYEGPVNVTEGKRSAECVPLVGTGDICPMGEIKKKYCSVNLKQKQRLRRLEEDVEEEEEI</sequence>
<feature type="domain" description="Peptidase C83" evidence="6">
    <location>
        <begin position="159"/>
        <end position="419"/>
    </location>
</feature>
<proteinExistence type="predicted"/>
<keyword evidence="3" id="KW-0808">Transferase</keyword>
<keyword evidence="4" id="KW-0479">Metal-binding</keyword>
<name>A0A7S4RM29_9STRA</name>
<reference evidence="7" key="1">
    <citation type="submission" date="2021-01" db="EMBL/GenBank/DDBJ databases">
        <authorList>
            <person name="Corre E."/>
            <person name="Pelletier E."/>
            <person name="Niang G."/>
            <person name="Scheremetjew M."/>
            <person name="Finn R."/>
            <person name="Kale V."/>
            <person name="Holt S."/>
            <person name="Cochrane G."/>
            <person name="Meng A."/>
            <person name="Brown T."/>
            <person name="Cohen L."/>
        </authorList>
    </citation>
    <scope>NUCLEOTIDE SEQUENCE</scope>
    <source>
        <strain evidence="7">GSO104</strain>
    </source>
</reference>
<dbReference type="PANTHER" id="PTHR33447">
    <property type="entry name" value="GLUTATHIONE GAMMA-GLUTAMYLCYSTEINYLTRANSFERASE"/>
    <property type="match status" value="1"/>
</dbReference>
<feature type="compositionally biased region" description="Low complexity" evidence="5">
    <location>
        <begin position="98"/>
        <end position="112"/>
    </location>
</feature>
<evidence type="ECO:0000256" key="5">
    <source>
        <dbReference type="SAM" id="MobiDB-lite"/>
    </source>
</evidence>
<dbReference type="GO" id="GO:0046872">
    <property type="term" value="F:metal ion binding"/>
    <property type="evidence" value="ECO:0007669"/>
    <property type="project" value="UniProtKB-KW"/>
</dbReference>
<dbReference type="GO" id="GO:0046938">
    <property type="term" value="P:phytochelatin biosynthetic process"/>
    <property type="evidence" value="ECO:0007669"/>
    <property type="project" value="InterPro"/>
</dbReference>
<evidence type="ECO:0000256" key="2">
    <source>
        <dbReference type="ARBA" id="ARBA00022539"/>
    </source>
</evidence>
<evidence type="ECO:0000256" key="1">
    <source>
        <dbReference type="ARBA" id="ARBA00012468"/>
    </source>
</evidence>
<dbReference type="EMBL" id="HBNS01026440">
    <property type="protein sequence ID" value="CAE4618469.1"/>
    <property type="molecule type" value="Transcribed_RNA"/>
</dbReference>
<dbReference type="GO" id="GO:0010038">
    <property type="term" value="P:response to metal ion"/>
    <property type="evidence" value="ECO:0007669"/>
    <property type="project" value="InterPro"/>
</dbReference>
<accession>A0A7S4RM29</accession>
<dbReference type="SUPFAM" id="SSF54001">
    <property type="entry name" value="Cysteine proteinases"/>
    <property type="match status" value="1"/>
</dbReference>
<evidence type="ECO:0000259" key="6">
    <source>
        <dbReference type="PROSITE" id="PS51443"/>
    </source>
</evidence>
<evidence type="ECO:0000256" key="3">
    <source>
        <dbReference type="ARBA" id="ARBA00022679"/>
    </source>
</evidence>
<evidence type="ECO:0000313" key="7">
    <source>
        <dbReference type="EMBL" id="CAE4618469.1"/>
    </source>
</evidence>
<dbReference type="InterPro" id="IPR038765">
    <property type="entry name" value="Papain-like_cys_pep_sf"/>
</dbReference>
<dbReference type="PROSITE" id="PS51443">
    <property type="entry name" value="PCS"/>
    <property type="match status" value="1"/>
</dbReference>
<evidence type="ECO:0000256" key="4">
    <source>
        <dbReference type="ARBA" id="ARBA00022723"/>
    </source>
</evidence>
<keyword evidence="2" id="KW-0104">Cadmium</keyword>
<gene>
    <name evidence="7" type="ORF">DBRI00130_LOCUS20808</name>
</gene>
<dbReference type="AlphaFoldDB" id="A0A7S4RM29"/>
<dbReference type="FunFam" id="3.90.70.30:FF:000001">
    <property type="entry name" value="Glutathione gamma-glutamylcysteinyltransferase 1"/>
    <property type="match status" value="1"/>
</dbReference>
<dbReference type="InterPro" id="IPR007719">
    <property type="entry name" value="PCS_N"/>
</dbReference>
<feature type="region of interest" description="Disordered" evidence="5">
    <location>
        <begin position="82"/>
        <end position="112"/>
    </location>
</feature>
<dbReference type="InterPro" id="IPR040409">
    <property type="entry name" value="PCS-like"/>
</dbReference>
<dbReference type="Pfam" id="PF05023">
    <property type="entry name" value="Phytochelatin"/>
    <property type="match status" value="1"/>
</dbReference>
<dbReference type="Gene3D" id="3.90.70.30">
    <property type="entry name" value="Phytochelatin synthase, N-terminal domain"/>
    <property type="match status" value="1"/>
</dbReference>
<organism evidence="7">
    <name type="scientific">Ditylum brightwellii</name>
    <dbReference type="NCBI Taxonomy" id="49249"/>
    <lineage>
        <taxon>Eukaryota</taxon>
        <taxon>Sar</taxon>
        <taxon>Stramenopiles</taxon>
        <taxon>Ochrophyta</taxon>
        <taxon>Bacillariophyta</taxon>
        <taxon>Mediophyceae</taxon>
        <taxon>Lithodesmiophycidae</taxon>
        <taxon>Lithodesmiales</taxon>
        <taxon>Lithodesmiaceae</taxon>
        <taxon>Ditylum</taxon>
    </lineage>
</organism>